<evidence type="ECO:0000259" key="4">
    <source>
        <dbReference type="SMART" id="SM00862"/>
    </source>
</evidence>
<proteinExistence type="inferred from homology"/>
<sequence>MTVEFRLLGDVEARVGEQRLDIGHARRRCVLVALLIDVNHAVSPEQLVDRVWSDRPPRRARNSLAGYVSRLRTLLAAAEGVVISRGPAGYMLSTDARSVDLHRFRHLAAQARTTADPVQAAALFERALAEWSGEPFMFLDTPWVNEVRSGVQAERFAVELDRNDAALRAGRHADLLADLIAGMSTHPLDERLAAQLMLAQYRCGRQADALDTYRQTRTRLIEQLGVEPGQLLSQVHQRILAGEADSDQAVRRGGPAADAGSAPVHTGDKHQLAVLRRTTSFVGHEDELARSVAALRMGPLVTLTGVGGVGKTRLAFEVARREHDRFADGVWVCELGPVERGDAVGHTVAAAFRLQQHRGLDIEESVIEYLRSREVLLVVDNCEHVLEAAADLVERIVQQCPGVSVLATSRQPLSVEGEHMVVIEPLPVHDATRLFADRAQAGRPDFNFDVQPIDAVAEICRRVDCLPLGVELAAARMRVMSAPDVVRRLDRLGFLRGAVRGAPARQQSLAATIDWSYRLLVEPEQALFARLSVFAGSFDLDSAHAVCGPEGSREDDTLDLLAGLVDKSMVVVRNITDRTRYSVLETLRAYGRERLREQGIDNQLAKRHALYFTELAEQTGAGLHTAQERDWVERMLPDYDNLRVAFERAMSDNELEMGMRLVASVAELVGLRIGFEVAEWAERLIAVADPAHPLFVAVVGTAARGAWNGGNPSRARALADLVNGRIPDRGAARIAYPADVQADMALFSDDPYAAWVHWDSEALRARREDDPIRLVQSVSALAVGQAALGDPDAALAVTEESVAIADSTGNPTAQSMAYFSLGYLLKKSAPERALFLFDEAARLAGDVQNRWWFGIALMEGAATRAVHGDPAEAARMFIDVLDHWERVGDWVEQWVTLRYITRFLARLGAEEDALFLHRMVVDAGKRPPLRPEQLGALADRLGTEVFVTYRETKLAPAATVARARSCLQRYAEHPAVPVV</sequence>
<reference evidence="6 7" key="1">
    <citation type="submission" date="2017-02" db="EMBL/GenBank/DDBJ databases">
        <title>The new phylogeny of genus Mycobacterium.</title>
        <authorList>
            <person name="Tortoli E."/>
            <person name="Trovato A."/>
            <person name="Cirillo D.M."/>
        </authorList>
    </citation>
    <scope>NUCLEOTIDE SEQUENCE [LARGE SCALE GENOMIC DNA]</scope>
    <source>
        <strain evidence="6 7">DSM 45057</strain>
    </source>
</reference>
<dbReference type="InterPro" id="IPR001867">
    <property type="entry name" value="OmpR/PhoB-type_DNA-bd"/>
</dbReference>
<dbReference type="Pfam" id="PF03704">
    <property type="entry name" value="BTAD"/>
    <property type="match status" value="1"/>
</dbReference>
<name>A0A1W9ZC85_MYCAN</name>
<gene>
    <name evidence="6" type="ORF">BST12_25770</name>
</gene>
<comment type="caution">
    <text evidence="6">The sequence shown here is derived from an EMBL/GenBank/DDBJ whole genome shotgun (WGS) entry which is preliminary data.</text>
</comment>
<dbReference type="SMART" id="SM00862">
    <property type="entry name" value="Trans_reg_C"/>
    <property type="match status" value="1"/>
</dbReference>
<dbReference type="SUPFAM" id="SSF52540">
    <property type="entry name" value="P-loop containing nucleoside triphosphate hydrolases"/>
    <property type="match status" value="1"/>
</dbReference>
<evidence type="ECO:0000256" key="1">
    <source>
        <dbReference type="ARBA" id="ARBA00005820"/>
    </source>
</evidence>
<dbReference type="InterPro" id="IPR016032">
    <property type="entry name" value="Sig_transdc_resp-reg_C-effctor"/>
</dbReference>
<dbReference type="Gene3D" id="1.10.10.10">
    <property type="entry name" value="Winged helix-like DNA-binding domain superfamily/Winged helix DNA-binding domain"/>
    <property type="match status" value="1"/>
</dbReference>
<dbReference type="InterPro" id="IPR036388">
    <property type="entry name" value="WH-like_DNA-bd_sf"/>
</dbReference>
<comment type="similarity">
    <text evidence="1">Belongs to the AfsR/DnrI/RedD regulatory family.</text>
</comment>
<feature type="domain" description="Bacterial transcriptional activator" evidence="5">
    <location>
        <begin position="99"/>
        <end position="240"/>
    </location>
</feature>
<feature type="region of interest" description="Disordered" evidence="3">
    <location>
        <begin position="246"/>
        <end position="268"/>
    </location>
</feature>
<dbReference type="CDD" id="cd15831">
    <property type="entry name" value="BTAD"/>
    <property type="match status" value="1"/>
</dbReference>
<evidence type="ECO:0000256" key="2">
    <source>
        <dbReference type="ARBA" id="ARBA00023125"/>
    </source>
</evidence>
<dbReference type="SUPFAM" id="SSF48452">
    <property type="entry name" value="TPR-like"/>
    <property type="match status" value="2"/>
</dbReference>
<dbReference type="SMART" id="SM01043">
    <property type="entry name" value="BTAD"/>
    <property type="match status" value="1"/>
</dbReference>
<evidence type="ECO:0000259" key="5">
    <source>
        <dbReference type="SMART" id="SM01043"/>
    </source>
</evidence>
<dbReference type="InterPro" id="IPR058852">
    <property type="entry name" value="HTH_77"/>
</dbReference>
<feature type="domain" description="OmpR/PhoB-type" evidence="4">
    <location>
        <begin position="17"/>
        <end position="92"/>
    </location>
</feature>
<dbReference type="OrthoDB" id="9812579at2"/>
<keyword evidence="7" id="KW-1185">Reference proteome</keyword>
<dbReference type="Gene3D" id="3.40.50.300">
    <property type="entry name" value="P-loop containing nucleotide triphosphate hydrolases"/>
    <property type="match status" value="1"/>
</dbReference>
<dbReference type="EMBL" id="MVHE01000080">
    <property type="protein sequence ID" value="ORA11525.1"/>
    <property type="molecule type" value="Genomic_DNA"/>
</dbReference>
<dbReference type="Proteomes" id="UP000192284">
    <property type="component" value="Unassembled WGS sequence"/>
</dbReference>
<dbReference type="GO" id="GO:0000160">
    <property type="term" value="P:phosphorelay signal transduction system"/>
    <property type="evidence" value="ECO:0007669"/>
    <property type="project" value="InterPro"/>
</dbReference>
<accession>A0A1W9ZC85</accession>
<evidence type="ECO:0000313" key="7">
    <source>
        <dbReference type="Proteomes" id="UP000192284"/>
    </source>
</evidence>
<dbReference type="Pfam" id="PF25872">
    <property type="entry name" value="HTH_77"/>
    <property type="match status" value="1"/>
</dbReference>
<evidence type="ECO:0000313" key="6">
    <source>
        <dbReference type="EMBL" id="ORA11525.1"/>
    </source>
</evidence>
<dbReference type="GO" id="GO:0006355">
    <property type="term" value="P:regulation of DNA-templated transcription"/>
    <property type="evidence" value="ECO:0007669"/>
    <property type="project" value="InterPro"/>
</dbReference>
<dbReference type="SUPFAM" id="SSF46894">
    <property type="entry name" value="C-terminal effector domain of the bipartite response regulators"/>
    <property type="match status" value="1"/>
</dbReference>
<dbReference type="Gene3D" id="1.25.40.10">
    <property type="entry name" value="Tetratricopeptide repeat domain"/>
    <property type="match status" value="2"/>
</dbReference>
<dbReference type="Pfam" id="PF00486">
    <property type="entry name" value="Trans_reg_C"/>
    <property type="match status" value="1"/>
</dbReference>
<dbReference type="RefSeq" id="WP_083116056.1">
    <property type="nucleotide sequence ID" value="NZ_MVHE01000080.1"/>
</dbReference>
<dbReference type="InterPro" id="IPR027417">
    <property type="entry name" value="P-loop_NTPase"/>
</dbReference>
<dbReference type="PANTHER" id="PTHR47691:SF3">
    <property type="entry name" value="HTH-TYPE TRANSCRIPTIONAL REGULATOR RV0890C-RELATED"/>
    <property type="match status" value="1"/>
</dbReference>
<dbReference type="PRINTS" id="PR00364">
    <property type="entry name" value="DISEASERSIST"/>
</dbReference>
<keyword evidence="2" id="KW-0238">DNA-binding</keyword>
<dbReference type="GO" id="GO:0003677">
    <property type="term" value="F:DNA binding"/>
    <property type="evidence" value="ECO:0007669"/>
    <property type="project" value="UniProtKB-KW"/>
</dbReference>
<dbReference type="InterPro" id="IPR011990">
    <property type="entry name" value="TPR-like_helical_dom_sf"/>
</dbReference>
<protein>
    <submittedName>
        <fullName evidence="6">AfsR family transcriptional regulator</fullName>
    </submittedName>
</protein>
<evidence type="ECO:0000256" key="3">
    <source>
        <dbReference type="SAM" id="MobiDB-lite"/>
    </source>
</evidence>
<dbReference type="PANTHER" id="PTHR47691">
    <property type="entry name" value="REGULATOR-RELATED"/>
    <property type="match status" value="1"/>
</dbReference>
<dbReference type="AlphaFoldDB" id="A0A1W9ZC85"/>
<organism evidence="6 7">
    <name type="scientific">Mycobacterium angelicum</name>
    <dbReference type="NCBI Taxonomy" id="470074"/>
    <lineage>
        <taxon>Bacteria</taxon>
        <taxon>Bacillati</taxon>
        <taxon>Actinomycetota</taxon>
        <taxon>Actinomycetes</taxon>
        <taxon>Mycobacteriales</taxon>
        <taxon>Mycobacteriaceae</taxon>
        <taxon>Mycobacterium</taxon>
    </lineage>
</organism>
<dbReference type="InterPro" id="IPR005158">
    <property type="entry name" value="BTAD"/>
</dbReference>